<dbReference type="AlphaFoldDB" id="A0A5C6C136"/>
<keyword evidence="1" id="KW-0812">Transmembrane</keyword>
<accession>A0A5C6C136</accession>
<evidence type="ECO:0008006" key="4">
    <source>
        <dbReference type="Google" id="ProtNLM"/>
    </source>
</evidence>
<feature type="transmembrane region" description="Helical" evidence="1">
    <location>
        <begin position="149"/>
        <end position="167"/>
    </location>
</feature>
<keyword evidence="1" id="KW-1133">Transmembrane helix</keyword>
<dbReference type="PANTHER" id="PTHR40031">
    <property type="entry name" value="HYPOTHETICAL MEMBRANE SPANNING PROTEIN"/>
    <property type="match status" value="1"/>
</dbReference>
<dbReference type="RefSeq" id="WP_146404787.1">
    <property type="nucleotide sequence ID" value="NZ_SJPU01000001.1"/>
</dbReference>
<dbReference type="InterPro" id="IPR007404">
    <property type="entry name" value="YdjM-like"/>
</dbReference>
<keyword evidence="3" id="KW-1185">Reference proteome</keyword>
<gene>
    <name evidence="2" type="ORF">Poly21_00290</name>
</gene>
<comment type="caution">
    <text evidence="2">The sequence shown here is derived from an EMBL/GenBank/DDBJ whole genome shotgun (WGS) entry which is preliminary data.</text>
</comment>
<feature type="transmembrane region" description="Helical" evidence="1">
    <location>
        <begin position="84"/>
        <end position="105"/>
    </location>
</feature>
<proteinExistence type="predicted"/>
<dbReference type="InterPro" id="IPR053170">
    <property type="entry name" value="Transcription_regulator"/>
</dbReference>
<feature type="transmembrane region" description="Helical" evidence="1">
    <location>
        <begin position="56"/>
        <end position="78"/>
    </location>
</feature>
<dbReference type="EMBL" id="SJPU01000001">
    <property type="protein sequence ID" value="TWU17878.1"/>
    <property type="molecule type" value="Genomic_DNA"/>
</dbReference>
<dbReference type="PANTHER" id="PTHR40031:SF1">
    <property type="entry name" value="MEMBRANE-BOUND METAL-DEPENDENT HYDROLASE"/>
    <property type="match status" value="1"/>
</dbReference>
<dbReference type="OrthoDB" id="245523at2"/>
<protein>
    <recommendedName>
        <fullName evidence="4">Inner membrane protein</fullName>
    </recommendedName>
</protein>
<sequence>MDIATHALIGTATAAGLFQTQPALAVGLVLGNVAPDLDALSRVAGKHAFLRFHQTYTHSAGAIATVLAVAVGLLMAGIPVWGELAIGLVVGMAMHVGLDLANSYGVKCLWPFSQKRFALDWIFFIDAFIVGLCFVTLVAQCLCQTDKNLLRWSSIIFVTALMLYVGLRSVIAGRAKRLVNSASNQRGPISIIPTTWSPFRFLVCRQQNGLADTFTLDARSGLETEGEVIAILDENVPETVTQCREWQVMRSLSAFFFCLEIDSNAEGETYTFRDLRIRNFRTKFGKLTCQLDNRGVIQRKTWDV</sequence>
<keyword evidence="1" id="KW-0472">Membrane</keyword>
<evidence type="ECO:0000313" key="3">
    <source>
        <dbReference type="Proteomes" id="UP000319908"/>
    </source>
</evidence>
<evidence type="ECO:0000313" key="2">
    <source>
        <dbReference type="EMBL" id="TWU17878.1"/>
    </source>
</evidence>
<evidence type="ECO:0000256" key="1">
    <source>
        <dbReference type="SAM" id="Phobius"/>
    </source>
</evidence>
<reference evidence="2 3" key="1">
    <citation type="journal article" date="2020" name="Antonie Van Leeuwenhoek">
        <title>Rhodopirellula heiligendammensis sp. nov., Rhodopirellula pilleata sp. nov., and Rhodopirellula solitaria sp. nov. isolated from natural or artificial marine surfaces in Northern Germany and California, USA, and emended description of the genus Rhodopirellula.</title>
        <authorList>
            <person name="Kallscheuer N."/>
            <person name="Wiegand S."/>
            <person name="Jogler M."/>
            <person name="Boedeker C."/>
            <person name="Peeters S.H."/>
            <person name="Rast P."/>
            <person name="Heuer A."/>
            <person name="Jetten M.S.M."/>
            <person name="Rohde M."/>
            <person name="Jogler C."/>
        </authorList>
    </citation>
    <scope>NUCLEOTIDE SEQUENCE [LARGE SCALE GENOMIC DNA]</scope>
    <source>
        <strain evidence="2 3">Poly21</strain>
    </source>
</reference>
<dbReference type="Pfam" id="PF04307">
    <property type="entry name" value="YdjM"/>
    <property type="match status" value="1"/>
</dbReference>
<name>A0A5C6C136_9BACT</name>
<feature type="transmembrane region" description="Helical" evidence="1">
    <location>
        <begin position="117"/>
        <end position="137"/>
    </location>
</feature>
<dbReference type="Proteomes" id="UP000319908">
    <property type="component" value="Unassembled WGS sequence"/>
</dbReference>
<organism evidence="2 3">
    <name type="scientific">Allorhodopirellula heiligendammensis</name>
    <dbReference type="NCBI Taxonomy" id="2714739"/>
    <lineage>
        <taxon>Bacteria</taxon>
        <taxon>Pseudomonadati</taxon>
        <taxon>Planctomycetota</taxon>
        <taxon>Planctomycetia</taxon>
        <taxon>Pirellulales</taxon>
        <taxon>Pirellulaceae</taxon>
        <taxon>Allorhodopirellula</taxon>
    </lineage>
</organism>